<dbReference type="Pfam" id="PF07989">
    <property type="entry name" value="Cnn_1N"/>
    <property type="match status" value="1"/>
</dbReference>
<evidence type="ECO:0000256" key="2">
    <source>
        <dbReference type="ARBA" id="ARBA00022490"/>
    </source>
</evidence>
<dbReference type="GO" id="GO:0046600">
    <property type="term" value="P:negative regulation of centriole replication"/>
    <property type="evidence" value="ECO:0007669"/>
    <property type="project" value="TreeGrafter"/>
</dbReference>
<protein>
    <recommendedName>
        <fullName evidence="4">Centrosomin N-terminal motif 1 domain-containing protein</fullName>
    </recommendedName>
</protein>
<dbReference type="GO" id="GO:0008017">
    <property type="term" value="F:microtubule binding"/>
    <property type="evidence" value="ECO:0007669"/>
    <property type="project" value="TreeGrafter"/>
</dbReference>
<dbReference type="GO" id="GO:0007059">
    <property type="term" value="P:chromosome segregation"/>
    <property type="evidence" value="ECO:0007669"/>
    <property type="project" value="TreeGrafter"/>
</dbReference>
<feature type="coiled-coil region" evidence="3">
    <location>
        <begin position="400"/>
        <end position="446"/>
    </location>
</feature>
<gene>
    <name evidence="5" type="ORF">PVAND_009790</name>
</gene>
<dbReference type="PANTHER" id="PTHR46930:SF1">
    <property type="entry name" value="CDK5 REGULATORY SUBUNIT-ASSOCIATED PROTEIN 2"/>
    <property type="match status" value="1"/>
</dbReference>
<dbReference type="GO" id="GO:0097431">
    <property type="term" value="C:mitotic spindle pole"/>
    <property type="evidence" value="ECO:0007669"/>
    <property type="project" value="TreeGrafter"/>
</dbReference>
<dbReference type="PANTHER" id="PTHR46930">
    <property type="entry name" value="CDK5 REGULATORY SUBUNIT-ASSOCIATED PROTEIN 2"/>
    <property type="match status" value="1"/>
</dbReference>
<dbReference type="Proteomes" id="UP001107558">
    <property type="component" value="Chromosome 1"/>
</dbReference>
<feature type="coiled-coil region" evidence="3">
    <location>
        <begin position="678"/>
        <end position="712"/>
    </location>
</feature>
<dbReference type="EMBL" id="JADBJN010000001">
    <property type="protein sequence ID" value="KAG5680271.1"/>
    <property type="molecule type" value="Genomic_DNA"/>
</dbReference>
<dbReference type="InterPro" id="IPR042791">
    <property type="entry name" value="CDK5RAP2"/>
</dbReference>
<feature type="coiled-coil region" evidence="3">
    <location>
        <begin position="49"/>
        <end position="375"/>
    </location>
</feature>
<dbReference type="GO" id="GO:0000132">
    <property type="term" value="P:establishment of mitotic spindle orientation"/>
    <property type="evidence" value="ECO:0007669"/>
    <property type="project" value="TreeGrafter"/>
</dbReference>
<name>A0A9J6CEA7_POLVA</name>
<reference evidence="5" key="1">
    <citation type="submission" date="2021-03" db="EMBL/GenBank/DDBJ databases">
        <title>Chromosome level genome of the anhydrobiotic midge Polypedilum vanderplanki.</title>
        <authorList>
            <person name="Yoshida Y."/>
            <person name="Kikawada T."/>
            <person name="Gusev O."/>
        </authorList>
    </citation>
    <scope>NUCLEOTIDE SEQUENCE</scope>
    <source>
        <strain evidence="5">NIAS01</strain>
        <tissue evidence="5">Whole body or cell culture</tissue>
    </source>
</reference>
<dbReference type="OrthoDB" id="10255000at2759"/>
<proteinExistence type="predicted"/>
<feature type="domain" description="Centrosomin N-terminal motif 1" evidence="4">
    <location>
        <begin position="49"/>
        <end position="120"/>
    </location>
</feature>
<feature type="coiled-coil region" evidence="3">
    <location>
        <begin position="566"/>
        <end position="628"/>
    </location>
</feature>
<comment type="caution">
    <text evidence="5">The sequence shown here is derived from an EMBL/GenBank/DDBJ whole genome shotgun (WGS) entry which is preliminary data.</text>
</comment>
<dbReference type="GO" id="GO:0001578">
    <property type="term" value="P:microtubule bundle formation"/>
    <property type="evidence" value="ECO:0007669"/>
    <property type="project" value="TreeGrafter"/>
</dbReference>
<dbReference type="GO" id="GO:0035371">
    <property type="term" value="C:microtubule plus-end"/>
    <property type="evidence" value="ECO:0007669"/>
    <property type="project" value="TreeGrafter"/>
</dbReference>
<organism evidence="5 6">
    <name type="scientific">Polypedilum vanderplanki</name>
    <name type="common">Sleeping chironomid midge</name>
    <dbReference type="NCBI Taxonomy" id="319348"/>
    <lineage>
        <taxon>Eukaryota</taxon>
        <taxon>Metazoa</taxon>
        <taxon>Ecdysozoa</taxon>
        <taxon>Arthropoda</taxon>
        <taxon>Hexapoda</taxon>
        <taxon>Insecta</taxon>
        <taxon>Pterygota</taxon>
        <taxon>Neoptera</taxon>
        <taxon>Endopterygota</taxon>
        <taxon>Diptera</taxon>
        <taxon>Nematocera</taxon>
        <taxon>Chironomoidea</taxon>
        <taxon>Chironomidae</taxon>
        <taxon>Chironominae</taxon>
        <taxon>Polypedilum</taxon>
        <taxon>Polypedilum</taxon>
    </lineage>
</organism>
<keyword evidence="3" id="KW-0175">Coiled coil</keyword>
<evidence type="ECO:0000313" key="5">
    <source>
        <dbReference type="EMBL" id="KAG5680271.1"/>
    </source>
</evidence>
<dbReference type="GO" id="GO:0005737">
    <property type="term" value="C:cytoplasm"/>
    <property type="evidence" value="ECO:0007669"/>
    <property type="project" value="UniProtKB-SubCell"/>
</dbReference>
<evidence type="ECO:0000313" key="6">
    <source>
        <dbReference type="Proteomes" id="UP001107558"/>
    </source>
</evidence>
<dbReference type="GO" id="GO:0090266">
    <property type="term" value="P:regulation of mitotic cell cycle spindle assembly checkpoint"/>
    <property type="evidence" value="ECO:0007669"/>
    <property type="project" value="TreeGrafter"/>
</dbReference>
<dbReference type="GO" id="GO:0007099">
    <property type="term" value="P:centriole replication"/>
    <property type="evidence" value="ECO:0007669"/>
    <property type="project" value="TreeGrafter"/>
</dbReference>
<sequence>MDDLMEKENDLLKVDLDLVNLSEMEHQESLLLKTTNENESSQNSTGFCVKQYEEKMDNLTKENFNLRLRLYFFEEKGGSFPEGTENLHKEIIDLKVQNEQLNRDLEEKQELLLQASQALEMIEKETKAEKENAEKTMSDLNLKIELLEEEKNALQQALANKTNYGNDTGYADFLGMVDSKDAEFQQRMLEMTQFSDNLKQEIEKLNRELNIYKNAKKECEATHSSILYERDELKDKLVQAETKTNEAIENLKKEVNDYKDKWACAECDILDLQAKCEDIDNERKKTLTLLRKSIEQAKSYQEDIDKLEKIIKKKASTNGGTIAKDDAKKDAEIRALKEELAKAQKKVQHLTSSELKEKNNEIEYLTTLINKMKTERQSLASNIPRFSFDHLFDDFNELKFQQAMEIKKQSQNKIQELLNELFSLANVKTQNQVQKIRQEMEVVVEKQQITDSALNRCAELCSYTLEHLHELAIFLSTLLQQKEFRDSLSDQSILKIQDIIVKSLDISQRNSIDNRFSLMPHNISNFNSFIQAARDSIADIRGLQQQVIIERKEDKLIQINMECGTCVDLKEKLKDINEEYEQLKQVNQILEDEIHDAKKIIESRDNEITNLKEDINSLQESEDELNVLLSDYNKTIQTLQVDKLNFESKWRTSAEKAEKLQSRLDSISADLETNWVTKMCYEVEVKKLKEEIVNSEAQIAAIRMEFEELRRVADTVNTINTIAIAEDDNKENENQSVVDKKNTRRTIEISDDRKVLLMANENSFSSNSVSTTCETCPKLVNQVHELKKYLARAVVKLEKQSEQKAIVDRHIQSQLHKTESFIQQARANMENIIKKNNSD</sequence>
<evidence type="ECO:0000256" key="1">
    <source>
        <dbReference type="ARBA" id="ARBA00004496"/>
    </source>
</evidence>
<accession>A0A9J6CEA7</accession>
<dbReference type="AlphaFoldDB" id="A0A9J6CEA7"/>
<dbReference type="GO" id="GO:0000242">
    <property type="term" value="C:pericentriolar material"/>
    <property type="evidence" value="ECO:0007669"/>
    <property type="project" value="TreeGrafter"/>
</dbReference>
<dbReference type="InterPro" id="IPR012943">
    <property type="entry name" value="Cnn_1N"/>
</dbReference>
<keyword evidence="6" id="KW-1185">Reference proteome</keyword>
<evidence type="ECO:0000259" key="4">
    <source>
        <dbReference type="Pfam" id="PF07989"/>
    </source>
</evidence>
<evidence type="ECO:0000256" key="3">
    <source>
        <dbReference type="SAM" id="Coils"/>
    </source>
</evidence>
<comment type="subcellular location">
    <subcellularLocation>
        <location evidence="1">Cytoplasm</location>
    </subcellularLocation>
</comment>
<keyword evidence="2" id="KW-0963">Cytoplasm</keyword>
<dbReference type="GO" id="GO:0043015">
    <property type="term" value="F:gamma-tubulin binding"/>
    <property type="evidence" value="ECO:0007669"/>
    <property type="project" value="TreeGrafter"/>
</dbReference>